<reference evidence="2 3" key="1">
    <citation type="submission" date="2012-04" db="EMBL/GenBank/DDBJ databases">
        <title>The Genome Sequence of Saprolegnia declina VS20.</title>
        <authorList>
            <consortium name="The Broad Institute Genome Sequencing Platform"/>
            <person name="Russ C."/>
            <person name="Nusbaum C."/>
            <person name="Tyler B."/>
            <person name="van West P."/>
            <person name="Dieguez-Uribeondo J."/>
            <person name="de Bruijn I."/>
            <person name="Tripathy S."/>
            <person name="Jiang R."/>
            <person name="Young S.K."/>
            <person name="Zeng Q."/>
            <person name="Gargeya S."/>
            <person name="Fitzgerald M."/>
            <person name="Haas B."/>
            <person name="Abouelleil A."/>
            <person name="Alvarado L."/>
            <person name="Arachchi H.M."/>
            <person name="Berlin A."/>
            <person name="Chapman S.B."/>
            <person name="Goldberg J."/>
            <person name="Griggs A."/>
            <person name="Gujja S."/>
            <person name="Hansen M."/>
            <person name="Howarth C."/>
            <person name="Imamovic A."/>
            <person name="Larimer J."/>
            <person name="McCowen C."/>
            <person name="Montmayeur A."/>
            <person name="Murphy C."/>
            <person name="Neiman D."/>
            <person name="Pearson M."/>
            <person name="Priest M."/>
            <person name="Roberts A."/>
            <person name="Saif S."/>
            <person name="Shea T."/>
            <person name="Sisk P."/>
            <person name="Sykes S."/>
            <person name="Wortman J."/>
            <person name="Nusbaum C."/>
            <person name="Birren B."/>
        </authorList>
    </citation>
    <scope>NUCLEOTIDE SEQUENCE [LARGE SCALE GENOMIC DNA]</scope>
    <source>
        <strain evidence="2 3">VS20</strain>
    </source>
</reference>
<evidence type="ECO:0000313" key="3">
    <source>
        <dbReference type="Proteomes" id="UP000030762"/>
    </source>
</evidence>
<dbReference type="EMBL" id="JH767158">
    <property type="protein sequence ID" value="EQC33619.1"/>
    <property type="molecule type" value="Genomic_DNA"/>
</dbReference>
<accession>T0Q6Y4</accession>
<evidence type="ECO:0000256" key="1">
    <source>
        <dbReference type="SAM" id="MobiDB-lite"/>
    </source>
</evidence>
<dbReference type="VEuPathDB" id="FungiDB:SDRG_08724"/>
<feature type="compositionally biased region" description="Low complexity" evidence="1">
    <location>
        <begin position="192"/>
        <end position="204"/>
    </location>
</feature>
<dbReference type="InParanoid" id="T0Q6Y4"/>
<feature type="region of interest" description="Disordered" evidence="1">
    <location>
        <begin position="183"/>
        <end position="210"/>
    </location>
</feature>
<keyword evidence="3" id="KW-1185">Reference proteome</keyword>
<protein>
    <submittedName>
        <fullName evidence="2">Uncharacterized protein</fullName>
    </submittedName>
</protein>
<dbReference type="GeneID" id="19949451"/>
<sequence length="406" mass="46307">MTTMLETDALKEQLRVAKEKLTLHRRPRPTPVDVYSPDIRVWEMKLRLALEQNLELEQRLAWEIKQRSVAEKYIQHQIRHLQDMLEAVIETSPKTSPRRHAKATASFEDRQVQQNLSPLLTEVMQVQLKFAETMQQLDHSVHAREKLLQPPMPRRLHDSFASYSSESDHTAPRMETYTRMLDRETPSPQHAPPVTMTSSSTSPMRPERPMSPQTFRASTAAVHLVQSRIEEEDLTTPKIDRSIRFHDCDDDDDETPVHRRVEFVARPPSPSESAFLGASMISSSEPSTSLYSMCPSSDLERSSFVADFAQFRQSLKQSATKLRAASAPSSPVAWKVDPAASLRELQQLKQQLTLDMQSLSTELTLLSLDPTQASKADMQQLQASVDECRSRMIAIDRRMRFFASSP</sequence>
<organism evidence="2 3">
    <name type="scientific">Saprolegnia diclina (strain VS20)</name>
    <dbReference type="NCBI Taxonomy" id="1156394"/>
    <lineage>
        <taxon>Eukaryota</taxon>
        <taxon>Sar</taxon>
        <taxon>Stramenopiles</taxon>
        <taxon>Oomycota</taxon>
        <taxon>Saprolegniomycetes</taxon>
        <taxon>Saprolegniales</taxon>
        <taxon>Saprolegniaceae</taxon>
        <taxon>Saprolegnia</taxon>
    </lineage>
</organism>
<dbReference type="Proteomes" id="UP000030762">
    <property type="component" value="Unassembled WGS sequence"/>
</dbReference>
<dbReference type="OrthoDB" id="67435at2759"/>
<proteinExistence type="predicted"/>
<dbReference type="RefSeq" id="XP_008612842.1">
    <property type="nucleotide sequence ID" value="XM_008614620.1"/>
</dbReference>
<dbReference type="STRING" id="1156394.T0Q6Y4"/>
<dbReference type="OMA" id="DIRVWEM"/>
<name>T0Q6Y4_SAPDV</name>
<dbReference type="AlphaFoldDB" id="T0Q6Y4"/>
<gene>
    <name evidence="2" type="ORF">SDRG_08724</name>
</gene>
<evidence type="ECO:0000313" key="2">
    <source>
        <dbReference type="EMBL" id="EQC33619.1"/>
    </source>
</evidence>